<evidence type="ECO:0000313" key="3">
    <source>
        <dbReference type="Proteomes" id="UP001276659"/>
    </source>
</evidence>
<keyword evidence="3" id="KW-1185">Reference proteome</keyword>
<name>A0AAD9YVI9_9LECA</name>
<evidence type="ECO:0000313" key="2">
    <source>
        <dbReference type="EMBL" id="KAK3166759.1"/>
    </source>
</evidence>
<protein>
    <submittedName>
        <fullName evidence="2">Uncharacterized protein</fullName>
    </submittedName>
</protein>
<proteinExistence type="predicted"/>
<dbReference type="AlphaFoldDB" id="A0AAD9YVI9"/>
<evidence type="ECO:0000256" key="1">
    <source>
        <dbReference type="SAM" id="Coils"/>
    </source>
</evidence>
<organism evidence="2 3">
    <name type="scientific">Lepraria neglecta</name>
    <dbReference type="NCBI Taxonomy" id="209136"/>
    <lineage>
        <taxon>Eukaryota</taxon>
        <taxon>Fungi</taxon>
        <taxon>Dikarya</taxon>
        <taxon>Ascomycota</taxon>
        <taxon>Pezizomycotina</taxon>
        <taxon>Lecanoromycetes</taxon>
        <taxon>OSLEUM clade</taxon>
        <taxon>Lecanoromycetidae</taxon>
        <taxon>Lecanorales</taxon>
        <taxon>Lecanorineae</taxon>
        <taxon>Stereocaulaceae</taxon>
        <taxon>Lepraria</taxon>
    </lineage>
</organism>
<reference evidence="2" key="1">
    <citation type="submission" date="2022-11" db="EMBL/GenBank/DDBJ databases">
        <title>Chromosomal genome sequence assembly and mating type (MAT) locus characterization of the leprose asexual lichenized fungus Lepraria neglecta (Nyl.) Erichsen.</title>
        <authorList>
            <person name="Allen J.L."/>
            <person name="Pfeffer B."/>
        </authorList>
    </citation>
    <scope>NUCLEOTIDE SEQUENCE</scope>
    <source>
        <strain evidence="2">Allen 5258</strain>
    </source>
</reference>
<feature type="coiled-coil region" evidence="1">
    <location>
        <begin position="5"/>
        <end position="39"/>
    </location>
</feature>
<gene>
    <name evidence="2" type="ORF">OEA41_009884</name>
</gene>
<sequence>MAKLKELAKEETTRLKLTMQAAEADKQALQQEVQTLKGVTEYLRQTAVKSVDEFLNRLKLDLDLFSGG</sequence>
<comment type="caution">
    <text evidence="2">The sequence shown here is derived from an EMBL/GenBank/DDBJ whole genome shotgun (WGS) entry which is preliminary data.</text>
</comment>
<keyword evidence="1" id="KW-0175">Coiled coil</keyword>
<accession>A0AAD9YVI9</accession>
<dbReference type="Proteomes" id="UP001276659">
    <property type="component" value="Unassembled WGS sequence"/>
</dbReference>
<dbReference type="EMBL" id="JASNWA010000011">
    <property type="protein sequence ID" value="KAK3166759.1"/>
    <property type="molecule type" value="Genomic_DNA"/>
</dbReference>